<evidence type="ECO:0000313" key="2">
    <source>
        <dbReference type="EMBL" id="BAV99357.1"/>
    </source>
</evidence>
<proteinExistence type="predicted"/>
<dbReference type="EMBL" id="AP014940">
    <property type="protein sequence ID" value="BAV99357.1"/>
    <property type="molecule type" value="Genomic_DNA"/>
</dbReference>
<evidence type="ECO:0000256" key="1">
    <source>
        <dbReference type="SAM" id="MobiDB-lite"/>
    </source>
</evidence>
<sequence length="322" mass="34173">MTQRVKVGADEWLVADASKTTLMTDGLSGCVAIGIAAGDKIALAHVYSECSQKNDNWASYEAALDKALADSSLAVAKGTPAHVVYSDPSDKWLAGHIADWLKDKGFEVKAQMAPGCAIGAVDGAVALRPKNESNRAEFLNGYKTSADADAAVTRTALSEHARSAQPATVVAREEFKAPPQALDVRMSDSRHPAHGVYNEILGKIPKELVNCETDQEKPLASEARQLASAMTVEYLKHGGGARIDKIAEGVGKGEGTLFLATDPPIASGHAMAVPLAKADNEVYPQLERDSAREAQVLCRDQAAKDAQTAEQQRVQRTAATLN</sequence>
<protein>
    <submittedName>
        <fullName evidence="2">Uncharacterized protein</fullName>
    </submittedName>
</protein>
<dbReference type="RefSeq" id="WP_145960154.1">
    <property type="nucleotide sequence ID" value="NZ_AP014940.1"/>
</dbReference>
<gene>
    <name evidence="2" type="ORF">LEN_3870</name>
</gene>
<dbReference type="Proteomes" id="UP000218824">
    <property type="component" value="Chromosome"/>
</dbReference>
<reference evidence="2 3" key="1">
    <citation type="journal article" date="2017" name="DNA Res.">
        <title>Complete genome sequence and expression profile of the commercial lytic enzyme producer Lysobacter enzymogenes M497-1.</title>
        <authorList>
            <person name="Takami H."/>
            <person name="Toyoda A."/>
            <person name="Uchiyama I."/>
            <person name="Itoh T."/>
            <person name="Takaki Y."/>
            <person name="Arai W."/>
            <person name="Nishi S."/>
            <person name="Kawai M."/>
            <person name="Shinya K."/>
            <person name="Ikeda H."/>
        </authorList>
    </citation>
    <scope>NUCLEOTIDE SEQUENCE [LARGE SCALE GENOMIC DNA]</scope>
    <source>
        <strain evidence="2 3">M497-1</strain>
    </source>
</reference>
<dbReference type="AlphaFoldDB" id="A0AAU9B312"/>
<dbReference type="KEGG" id="lem:LEN_3870"/>
<accession>A0AAU9B312</accession>
<name>A0AAU9B312_LYSEN</name>
<dbReference type="GeneID" id="83065670"/>
<evidence type="ECO:0000313" key="3">
    <source>
        <dbReference type="Proteomes" id="UP000218824"/>
    </source>
</evidence>
<organism evidence="2 3">
    <name type="scientific">Lysobacter enzymogenes</name>
    <dbReference type="NCBI Taxonomy" id="69"/>
    <lineage>
        <taxon>Bacteria</taxon>
        <taxon>Pseudomonadati</taxon>
        <taxon>Pseudomonadota</taxon>
        <taxon>Gammaproteobacteria</taxon>
        <taxon>Lysobacterales</taxon>
        <taxon>Lysobacteraceae</taxon>
        <taxon>Lysobacter</taxon>
    </lineage>
</organism>
<feature type="region of interest" description="Disordered" evidence="1">
    <location>
        <begin position="303"/>
        <end position="322"/>
    </location>
</feature>
<feature type="compositionally biased region" description="Polar residues" evidence="1">
    <location>
        <begin position="308"/>
        <end position="322"/>
    </location>
</feature>